<dbReference type="GeneID" id="41979199"/>
<evidence type="ECO:0000313" key="8">
    <source>
        <dbReference type="EMBL" id="TPX18341.1"/>
    </source>
</evidence>
<dbReference type="OrthoDB" id="409992at2759"/>
<evidence type="ECO:0000256" key="1">
    <source>
        <dbReference type="ARBA" id="ARBA00001933"/>
    </source>
</evidence>
<dbReference type="PANTHER" id="PTHR42825:SF2">
    <property type="entry name" value="BRANCHED-CHAIN-AMINO-ACID AMINOTRANSFERASE 3, CHLOROPLASTIC-RELATED"/>
    <property type="match status" value="1"/>
</dbReference>
<accession>A0A507BMB9</accession>
<comment type="similarity">
    <text evidence="3">Belongs to the class-IV pyridoxal-phosphate-dependent aminotransferase family.</text>
</comment>
<comment type="pathway">
    <text evidence="2">Secondary metabolite biosynthesis.</text>
</comment>
<evidence type="ECO:0000313" key="9">
    <source>
        <dbReference type="Proteomes" id="UP000319257"/>
    </source>
</evidence>
<evidence type="ECO:0000256" key="4">
    <source>
        <dbReference type="ARBA" id="ARBA00022576"/>
    </source>
</evidence>
<name>A0A507BMB9_9PEZI</name>
<dbReference type="FunFam" id="3.20.10.10:FF:000010">
    <property type="entry name" value="Branched-chain amino acid aminotransferase"/>
    <property type="match status" value="1"/>
</dbReference>
<dbReference type="PANTHER" id="PTHR42825">
    <property type="entry name" value="AMINO ACID AMINOTRANSFERASE"/>
    <property type="match status" value="1"/>
</dbReference>
<dbReference type="FunFam" id="3.30.470.10:FF:000004">
    <property type="entry name" value="Branched-chain-amino-acid aminotransferase"/>
    <property type="match status" value="1"/>
</dbReference>
<dbReference type="InterPro" id="IPR043131">
    <property type="entry name" value="BCAT-like_N"/>
</dbReference>
<keyword evidence="5" id="KW-0808">Transferase</keyword>
<dbReference type="Gene3D" id="3.30.470.10">
    <property type="match status" value="1"/>
</dbReference>
<dbReference type="EMBL" id="SKBQ01000117">
    <property type="protein sequence ID" value="TPX18341.1"/>
    <property type="molecule type" value="Genomic_DNA"/>
</dbReference>
<dbReference type="InterPro" id="IPR005786">
    <property type="entry name" value="B_amino_transII"/>
</dbReference>
<dbReference type="Gene3D" id="3.20.10.10">
    <property type="entry name" value="D-amino Acid Aminotransferase, subunit A, domain 2"/>
    <property type="match status" value="1"/>
</dbReference>
<dbReference type="InParanoid" id="A0A507BMB9"/>
<keyword evidence="9" id="KW-1185">Reference proteome</keyword>
<dbReference type="Proteomes" id="UP000319257">
    <property type="component" value="Unassembled WGS sequence"/>
</dbReference>
<dbReference type="PIRSF" id="PIRSF006468">
    <property type="entry name" value="BCAT1"/>
    <property type="match status" value="1"/>
</dbReference>
<gene>
    <name evidence="8" type="ORF">E0L32_011752</name>
</gene>
<evidence type="ECO:0000256" key="6">
    <source>
        <dbReference type="ARBA" id="ARBA00022898"/>
    </source>
</evidence>
<dbReference type="GO" id="GO:0004084">
    <property type="term" value="F:branched-chain-amino-acid transaminase activity"/>
    <property type="evidence" value="ECO:0007669"/>
    <property type="project" value="InterPro"/>
</dbReference>
<feature type="modified residue" description="N6-(pyridoxal phosphate)lysine" evidence="7">
    <location>
        <position position="192"/>
    </location>
</feature>
<keyword evidence="6" id="KW-0663">Pyridoxal phosphate</keyword>
<dbReference type="RefSeq" id="XP_031000052.1">
    <property type="nucleotide sequence ID" value="XM_031134516.1"/>
</dbReference>
<dbReference type="CDD" id="cd01557">
    <property type="entry name" value="BCAT_beta_family"/>
    <property type="match status" value="1"/>
</dbReference>
<evidence type="ECO:0000256" key="7">
    <source>
        <dbReference type="PIRSR" id="PIRSR006468-1"/>
    </source>
</evidence>
<dbReference type="InterPro" id="IPR033939">
    <property type="entry name" value="BCAT_family"/>
</dbReference>
<dbReference type="STRING" id="1093900.A0A507BMB9"/>
<sequence length="401" mass="43572">MAAFPPPPVNSIDWSNVGFKVREVNGHIESRYSVKTGQWSPLQFVADPFIRIHGMAPALNYGQQAYEGLKAFRAPGDKAITVFRPDRNALRMQHSAEFISCPPVPTDLFLDACRAAVSLNAGFVPPHDTGAAMYIRPQIYGSSAQLGLNPPDEYMFCVYVVPTGVYHGTHPVNALILDDFDRAAPNGTGSAKVGGNYAPVLRWSDRARNDGYGITLHLDSATHTEVDEFSTSGFIGALVDADRVTLVVPDSKAVIDSVTSDSIQQIAKSFGWKVEKRQIKYSELVNFTEVMAAGTAAALVPIRSITRRIDHSSPTSLAATVKQHPRLEVSVGQETVTYIPKTQEDAGPVCLRLLTQLKGIQLGKVQDTFGWNFAVSEHDGTKVVGEQAQGETNGQTVDQMD</sequence>
<dbReference type="SUPFAM" id="SSF56752">
    <property type="entry name" value="D-aminoacid aminotransferase-like PLP-dependent enzymes"/>
    <property type="match status" value="1"/>
</dbReference>
<dbReference type="InterPro" id="IPR036038">
    <property type="entry name" value="Aminotransferase-like"/>
</dbReference>
<protein>
    <submittedName>
        <fullName evidence="8">Uncharacterized protein</fullName>
    </submittedName>
</protein>
<evidence type="ECO:0000256" key="5">
    <source>
        <dbReference type="ARBA" id="ARBA00022679"/>
    </source>
</evidence>
<organism evidence="8 9">
    <name type="scientific">Thyridium curvatum</name>
    <dbReference type="NCBI Taxonomy" id="1093900"/>
    <lineage>
        <taxon>Eukaryota</taxon>
        <taxon>Fungi</taxon>
        <taxon>Dikarya</taxon>
        <taxon>Ascomycota</taxon>
        <taxon>Pezizomycotina</taxon>
        <taxon>Sordariomycetes</taxon>
        <taxon>Sordariomycetidae</taxon>
        <taxon>Thyridiales</taxon>
        <taxon>Thyridiaceae</taxon>
        <taxon>Thyridium</taxon>
    </lineage>
</organism>
<keyword evidence="4" id="KW-0032">Aminotransferase</keyword>
<dbReference type="Pfam" id="PF01063">
    <property type="entry name" value="Aminotran_4"/>
    <property type="match status" value="1"/>
</dbReference>
<evidence type="ECO:0000256" key="3">
    <source>
        <dbReference type="ARBA" id="ARBA00009320"/>
    </source>
</evidence>
<dbReference type="InterPro" id="IPR043132">
    <property type="entry name" value="BCAT-like_C"/>
</dbReference>
<dbReference type="InterPro" id="IPR001544">
    <property type="entry name" value="Aminotrans_IV"/>
</dbReference>
<dbReference type="GO" id="GO:0009081">
    <property type="term" value="P:branched-chain amino acid metabolic process"/>
    <property type="evidence" value="ECO:0007669"/>
    <property type="project" value="InterPro"/>
</dbReference>
<comment type="cofactor">
    <cofactor evidence="1">
        <name>pyridoxal 5'-phosphate</name>
        <dbReference type="ChEBI" id="CHEBI:597326"/>
    </cofactor>
</comment>
<evidence type="ECO:0000256" key="2">
    <source>
        <dbReference type="ARBA" id="ARBA00005179"/>
    </source>
</evidence>
<proteinExistence type="inferred from homology"/>
<dbReference type="AlphaFoldDB" id="A0A507BMB9"/>
<reference evidence="8 9" key="1">
    <citation type="submission" date="2019-06" db="EMBL/GenBank/DDBJ databases">
        <title>Draft genome sequence of the filamentous fungus Phialemoniopsis curvata isolated from diesel fuel.</title>
        <authorList>
            <person name="Varaljay V.A."/>
            <person name="Lyon W.J."/>
            <person name="Crouch A.L."/>
            <person name="Drake C.E."/>
            <person name="Hollomon J.M."/>
            <person name="Nadeau L.J."/>
            <person name="Nunn H.S."/>
            <person name="Stevenson B.S."/>
            <person name="Bojanowski C.L."/>
            <person name="Crookes-Goodson W.J."/>
        </authorList>
    </citation>
    <scope>NUCLEOTIDE SEQUENCE [LARGE SCALE GENOMIC DNA]</scope>
    <source>
        <strain evidence="8 9">D216</strain>
    </source>
</reference>
<comment type="caution">
    <text evidence="8">The sequence shown here is derived from an EMBL/GenBank/DDBJ whole genome shotgun (WGS) entry which is preliminary data.</text>
</comment>